<proteinExistence type="predicted"/>
<comment type="caution">
    <text evidence="3">The sequence shown here is derived from an EMBL/GenBank/DDBJ whole genome shotgun (WGS) entry which is preliminary data.</text>
</comment>
<feature type="non-terminal residue" evidence="3">
    <location>
        <position position="1"/>
    </location>
</feature>
<dbReference type="InterPro" id="IPR006652">
    <property type="entry name" value="Kelch_1"/>
</dbReference>
<evidence type="ECO:0000313" key="3">
    <source>
        <dbReference type="EMBL" id="KAL0192743.1"/>
    </source>
</evidence>
<dbReference type="Pfam" id="PF01344">
    <property type="entry name" value="Kelch_1"/>
    <property type="match status" value="1"/>
</dbReference>
<protein>
    <submittedName>
        <fullName evidence="3">Uncharacterized protein</fullName>
    </submittedName>
</protein>
<reference evidence="3 4" key="1">
    <citation type="submission" date="2024-05" db="EMBL/GenBank/DDBJ databases">
        <title>Genome sequencing and assembly of Indian major carp, Cirrhinus mrigala (Hamilton, 1822).</title>
        <authorList>
            <person name="Mohindra V."/>
            <person name="Chowdhury L.M."/>
            <person name="Lal K."/>
            <person name="Jena J.K."/>
        </authorList>
    </citation>
    <scope>NUCLEOTIDE SEQUENCE [LARGE SCALE GENOMIC DNA]</scope>
    <source>
        <strain evidence="3">CM1030</strain>
        <tissue evidence="3">Blood</tissue>
    </source>
</reference>
<keyword evidence="1" id="KW-0880">Kelch repeat</keyword>
<evidence type="ECO:0000256" key="1">
    <source>
        <dbReference type="ARBA" id="ARBA00022441"/>
    </source>
</evidence>
<feature type="non-terminal residue" evidence="3">
    <location>
        <position position="70"/>
    </location>
</feature>
<gene>
    <name evidence="3" type="ORF">M9458_011039</name>
</gene>
<dbReference type="AlphaFoldDB" id="A0ABD0R2K6"/>
<dbReference type="PANTHER" id="PTHR46344">
    <property type="entry name" value="OS02G0202900 PROTEIN"/>
    <property type="match status" value="1"/>
</dbReference>
<sequence length="70" mass="8187">ERFNPLEGTWQPCPPMRTAREQPGCAVYLGRIYVAGGRDDLRLELSTAEKFDPDNQRWTPVKPMKHKRFQ</sequence>
<name>A0ABD0R2K6_CIRMR</name>
<dbReference type="SUPFAM" id="SSF117281">
    <property type="entry name" value="Kelch motif"/>
    <property type="match status" value="1"/>
</dbReference>
<keyword evidence="2" id="KW-0677">Repeat</keyword>
<evidence type="ECO:0000313" key="4">
    <source>
        <dbReference type="Proteomes" id="UP001529510"/>
    </source>
</evidence>
<dbReference type="PANTHER" id="PTHR46344:SF27">
    <property type="entry name" value="KELCH REPEAT SUPERFAMILY PROTEIN"/>
    <property type="match status" value="1"/>
</dbReference>
<evidence type="ECO:0000256" key="2">
    <source>
        <dbReference type="ARBA" id="ARBA00022737"/>
    </source>
</evidence>
<dbReference type="Proteomes" id="UP001529510">
    <property type="component" value="Unassembled WGS sequence"/>
</dbReference>
<dbReference type="EMBL" id="JAMKFB020000005">
    <property type="protein sequence ID" value="KAL0192743.1"/>
    <property type="molecule type" value="Genomic_DNA"/>
</dbReference>
<accession>A0ABD0R2K6</accession>
<dbReference type="InterPro" id="IPR015915">
    <property type="entry name" value="Kelch-typ_b-propeller"/>
</dbReference>
<dbReference type="Gene3D" id="2.120.10.80">
    <property type="entry name" value="Kelch-type beta propeller"/>
    <property type="match status" value="1"/>
</dbReference>
<keyword evidence="4" id="KW-1185">Reference proteome</keyword>
<organism evidence="3 4">
    <name type="scientific">Cirrhinus mrigala</name>
    <name type="common">Mrigala</name>
    <dbReference type="NCBI Taxonomy" id="683832"/>
    <lineage>
        <taxon>Eukaryota</taxon>
        <taxon>Metazoa</taxon>
        <taxon>Chordata</taxon>
        <taxon>Craniata</taxon>
        <taxon>Vertebrata</taxon>
        <taxon>Euteleostomi</taxon>
        <taxon>Actinopterygii</taxon>
        <taxon>Neopterygii</taxon>
        <taxon>Teleostei</taxon>
        <taxon>Ostariophysi</taxon>
        <taxon>Cypriniformes</taxon>
        <taxon>Cyprinidae</taxon>
        <taxon>Labeoninae</taxon>
        <taxon>Labeonini</taxon>
        <taxon>Cirrhinus</taxon>
    </lineage>
</organism>